<reference evidence="1" key="2">
    <citation type="submission" date="2020-11" db="EMBL/GenBank/DDBJ databases">
        <authorList>
            <person name="McCartney M.A."/>
            <person name="Auch B."/>
            <person name="Kono T."/>
            <person name="Mallez S."/>
            <person name="Becker A."/>
            <person name="Gohl D.M."/>
            <person name="Silverstein K.A.T."/>
            <person name="Koren S."/>
            <person name="Bechman K.B."/>
            <person name="Herman A."/>
            <person name="Abrahante J.E."/>
            <person name="Garbe J."/>
        </authorList>
    </citation>
    <scope>NUCLEOTIDE SEQUENCE</scope>
    <source>
        <strain evidence="1">Duluth1</strain>
        <tissue evidence="1">Whole animal</tissue>
    </source>
</reference>
<reference evidence="1" key="1">
    <citation type="journal article" date="2019" name="bioRxiv">
        <title>The Genome of the Zebra Mussel, Dreissena polymorpha: A Resource for Invasive Species Research.</title>
        <authorList>
            <person name="McCartney M.A."/>
            <person name="Auch B."/>
            <person name="Kono T."/>
            <person name="Mallez S."/>
            <person name="Zhang Y."/>
            <person name="Obille A."/>
            <person name="Becker A."/>
            <person name="Abrahante J.E."/>
            <person name="Garbe J."/>
            <person name="Badalamenti J.P."/>
            <person name="Herman A."/>
            <person name="Mangelson H."/>
            <person name="Liachko I."/>
            <person name="Sullivan S."/>
            <person name="Sone E.D."/>
            <person name="Koren S."/>
            <person name="Silverstein K.A.T."/>
            <person name="Beckman K.B."/>
            <person name="Gohl D.M."/>
        </authorList>
    </citation>
    <scope>NUCLEOTIDE SEQUENCE</scope>
    <source>
        <strain evidence="1">Duluth1</strain>
        <tissue evidence="1">Whole animal</tissue>
    </source>
</reference>
<keyword evidence="2" id="KW-1185">Reference proteome</keyword>
<comment type="caution">
    <text evidence="1">The sequence shown here is derived from an EMBL/GenBank/DDBJ whole genome shotgun (WGS) entry which is preliminary data.</text>
</comment>
<protein>
    <submittedName>
        <fullName evidence="1">Uncharacterized protein</fullName>
    </submittedName>
</protein>
<organism evidence="1 2">
    <name type="scientific">Dreissena polymorpha</name>
    <name type="common">Zebra mussel</name>
    <name type="synonym">Mytilus polymorpha</name>
    <dbReference type="NCBI Taxonomy" id="45954"/>
    <lineage>
        <taxon>Eukaryota</taxon>
        <taxon>Metazoa</taxon>
        <taxon>Spiralia</taxon>
        <taxon>Lophotrochozoa</taxon>
        <taxon>Mollusca</taxon>
        <taxon>Bivalvia</taxon>
        <taxon>Autobranchia</taxon>
        <taxon>Heteroconchia</taxon>
        <taxon>Euheterodonta</taxon>
        <taxon>Imparidentia</taxon>
        <taxon>Neoheterodontei</taxon>
        <taxon>Myida</taxon>
        <taxon>Dreissenoidea</taxon>
        <taxon>Dreissenidae</taxon>
        <taxon>Dreissena</taxon>
    </lineage>
</organism>
<evidence type="ECO:0000313" key="2">
    <source>
        <dbReference type="Proteomes" id="UP000828390"/>
    </source>
</evidence>
<dbReference type="AlphaFoldDB" id="A0A9D4IYL7"/>
<evidence type="ECO:0000313" key="1">
    <source>
        <dbReference type="EMBL" id="KAH3789078.1"/>
    </source>
</evidence>
<dbReference type="EMBL" id="JAIWYP010000008">
    <property type="protein sequence ID" value="KAH3789078.1"/>
    <property type="molecule type" value="Genomic_DNA"/>
</dbReference>
<gene>
    <name evidence="1" type="ORF">DPMN_167246</name>
</gene>
<dbReference type="Proteomes" id="UP000828390">
    <property type="component" value="Unassembled WGS sequence"/>
</dbReference>
<proteinExistence type="predicted"/>
<name>A0A9D4IYL7_DREPO</name>
<sequence>MDNEDSAFTHDQPEVLSKIKIFDINEARLLRKKLKMDEKERKINNYEHASVKIDSGEGEQEDVEVRAYSLNENVNMTKNWDLQKRNR</sequence>
<accession>A0A9D4IYL7</accession>